<keyword evidence="1" id="KW-0813">Transport</keyword>
<dbReference type="FunFam" id="3.40.50.300:FF:000042">
    <property type="entry name" value="Maltose/maltodextrin ABC transporter, ATP-binding protein"/>
    <property type="match status" value="1"/>
</dbReference>
<dbReference type="Pfam" id="PF08402">
    <property type="entry name" value="TOBE_2"/>
    <property type="match status" value="1"/>
</dbReference>
<dbReference type="AlphaFoldDB" id="A0A830H4G8"/>
<evidence type="ECO:0000256" key="1">
    <source>
        <dbReference type="ARBA" id="ARBA00022448"/>
    </source>
</evidence>
<reference evidence="8" key="1">
    <citation type="journal article" date="2014" name="Int. J. Syst. Evol. Microbiol.">
        <title>Complete genome sequence of Corynebacterium casei LMG S-19264T (=DSM 44701T), isolated from a smear-ripened cheese.</title>
        <authorList>
            <consortium name="US DOE Joint Genome Institute (JGI-PGF)"/>
            <person name="Walter F."/>
            <person name="Albersmeier A."/>
            <person name="Kalinowski J."/>
            <person name="Ruckert C."/>
        </authorList>
    </citation>
    <scope>NUCLEOTIDE SEQUENCE</scope>
    <source>
        <strain evidence="8">JCM 31740</strain>
    </source>
</reference>
<accession>A0A830H4G8</accession>
<dbReference type="SUPFAM" id="SSF50331">
    <property type="entry name" value="MOP-like"/>
    <property type="match status" value="1"/>
</dbReference>
<dbReference type="SUPFAM" id="SSF52540">
    <property type="entry name" value="P-loop containing nucleoside triphosphate hydrolases"/>
    <property type="match status" value="1"/>
</dbReference>
<dbReference type="Gene3D" id="3.40.50.300">
    <property type="entry name" value="P-loop containing nucleotide triphosphate hydrolases"/>
    <property type="match status" value="1"/>
</dbReference>
<evidence type="ECO:0000313" key="9">
    <source>
        <dbReference type="Proteomes" id="UP000616143"/>
    </source>
</evidence>
<dbReference type="Gene3D" id="2.40.50.140">
    <property type="entry name" value="Nucleic acid-binding proteins"/>
    <property type="match status" value="1"/>
</dbReference>
<dbReference type="PROSITE" id="PS00211">
    <property type="entry name" value="ABC_TRANSPORTER_1"/>
    <property type="match status" value="1"/>
</dbReference>
<keyword evidence="5" id="KW-1278">Translocase</keyword>
<sequence length="348" mass="38553">MVVEVKGITKYFGETKALDDVNLRFEDGEIFVLLGPSGCGKTTLLRVIAGLLEPDRGEVVVNGKVVNGVPPADRNVAMVFQNYALYPHMTVYENIALNMKVRGVRREVIDEKVRRVAKVLKIEQLLFKRPGQLSGGQAQRVALARAMVRDPSVYLMDEPLSNLDAKLRVEARAEIKRMKEMVNVPIVYVTHDQVEAMSLGDKVAVMNEGRVLQVGTPLELYDRPRNVFVATFVGNPPMNVIPPDRLQFLRGVEIPPSMGKYRVGVRPSRLRPGEGQVSLKARVEFVEPLGDQTLIHCRVGDLPLVATAEASWTAKEGSEVVLGTTVDALYWFDEEGNAKYVTEGLNTA</sequence>
<dbReference type="InterPro" id="IPR003439">
    <property type="entry name" value="ABC_transporter-like_ATP-bd"/>
</dbReference>
<evidence type="ECO:0000256" key="5">
    <source>
        <dbReference type="ARBA" id="ARBA00022967"/>
    </source>
</evidence>
<reference evidence="8" key="2">
    <citation type="submission" date="2020-09" db="EMBL/GenBank/DDBJ databases">
        <authorList>
            <person name="Sun Q."/>
            <person name="Ohkuma M."/>
        </authorList>
    </citation>
    <scope>NUCLEOTIDE SEQUENCE</scope>
    <source>
        <strain evidence="8">JCM 31740</strain>
    </source>
</reference>
<dbReference type="OrthoDB" id="18368at2157"/>
<proteinExistence type="predicted"/>
<evidence type="ECO:0000256" key="3">
    <source>
        <dbReference type="ARBA" id="ARBA00022741"/>
    </source>
</evidence>
<keyword evidence="4 8" id="KW-0067">ATP-binding</keyword>
<dbReference type="InterPro" id="IPR047641">
    <property type="entry name" value="ABC_transpr_MalK/UgpC-like"/>
</dbReference>
<dbReference type="PANTHER" id="PTHR43875:SF15">
    <property type="entry name" value="TREHALOSE IMPORT ATP-BINDING PROTEIN SUGC"/>
    <property type="match status" value="1"/>
</dbReference>
<gene>
    <name evidence="8" type="ORF">GCM10007116_14900</name>
</gene>
<dbReference type="InterPro" id="IPR012340">
    <property type="entry name" value="NA-bd_OB-fold"/>
</dbReference>
<dbReference type="GO" id="GO:0140359">
    <property type="term" value="F:ABC-type transporter activity"/>
    <property type="evidence" value="ECO:0007669"/>
    <property type="project" value="InterPro"/>
</dbReference>
<keyword evidence="6" id="KW-0472">Membrane</keyword>
<keyword evidence="2" id="KW-1003">Cell membrane</keyword>
<dbReference type="RefSeq" id="WP_188848535.1">
    <property type="nucleotide sequence ID" value="NZ_BMQS01000013.1"/>
</dbReference>
<evidence type="ECO:0000256" key="4">
    <source>
        <dbReference type="ARBA" id="ARBA00022840"/>
    </source>
</evidence>
<dbReference type="EMBL" id="BMQS01000013">
    <property type="protein sequence ID" value="GGT98518.1"/>
    <property type="molecule type" value="Genomic_DNA"/>
</dbReference>
<comment type="caution">
    <text evidence="8">The sequence shown here is derived from an EMBL/GenBank/DDBJ whole genome shotgun (WGS) entry which is preliminary data.</text>
</comment>
<dbReference type="InterPro" id="IPR017871">
    <property type="entry name" value="ABC_transporter-like_CS"/>
</dbReference>
<organism evidence="8 9">
    <name type="scientific">Sulfodiicoccus acidiphilus</name>
    <dbReference type="NCBI Taxonomy" id="1670455"/>
    <lineage>
        <taxon>Archaea</taxon>
        <taxon>Thermoproteota</taxon>
        <taxon>Thermoprotei</taxon>
        <taxon>Sulfolobales</taxon>
        <taxon>Sulfolobaceae</taxon>
        <taxon>Sulfodiicoccus</taxon>
    </lineage>
</organism>
<dbReference type="InterPro" id="IPR015855">
    <property type="entry name" value="ABC_transpr_MalK-like"/>
</dbReference>
<dbReference type="PANTHER" id="PTHR43875">
    <property type="entry name" value="MALTODEXTRIN IMPORT ATP-BINDING PROTEIN MSMX"/>
    <property type="match status" value="1"/>
</dbReference>
<dbReference type="GO" id="GO:0055052">
    <property type="term" value="C:ATP-binding cassette (ABC) transporter complex, substrate-binding subunit-containing"/>
    <property type="evidence" value="ECO:0007669"/>
    <property type="project" value="TreeGrafter"/>
</dbReference>
<dbReference type="PROSITE" id="PS50893">
    <property type="entry name" value="ABC_TRANSPORTER_2"/>
    <property type="match status" value="1"/>
</dbReference>
<protein>
    <submittedName>
        <fullName evidence="8">ABC transporter ATP-binding protein</fullName>
    </submittedName>
</protein>
<dbReference type="Pfam" id="PF00005">
    <property type="entry name" value="ABC_tran"/>
    <property type="match status" value="1"/>
</dbReference>
<evidence type="ECO:0000259" key="7">
    <source>
        <dbReference type="PROSITE" id="PS50893"/>
    </source>
</evidence>
<dbReference type="Gene3D" id="2.40.50.100">
    <property type="match status" value="1"/>
</dbReference>
<dbReference type="Proteomes" id="UP000616143">
    <property type="component" value="Unassembled WGS sequence"/>
</dbReference>
<evidence type="ECO:0000256" key="2">
    <source>
        <dbReference type="ARBA" id="ARBA00022475"/>
    </source>
</evidence>
<dbReference type="GO" id="GO:0008643">
    <property type="term" value="P:carbohydrate transport"/>
    <property type="evidence" value="ECO:0007669"/>
    <property type="project" value="InterPro"/>
</dbReference>
<dbReference type="GO" id="GO:0005524">
    <property type="term" value="F:ATP binding"/>
    <property type="evidence" value="ECO:0007669"/>
    <property type="project" value="UniProtKB-KW"/>
</dbReference>
<dbReference type="CDD" id="cd03301">
    <property type="entry name" value="ABC_MalK_N"/>
    <property type="match status" value="1"/>
</dbReference>
<dbReference type="InterPro" id="IPR008995">
    <property type="entry name" value="Mo/tungstate-bd_C_term_dom"/>
</dbReference>
<keyword evidence="3" id="KW-0547">Nucleotide-binding</keyword>
<name>A0A830H4G8_9CREN</name>
<dbReference type="SMART" id="SM00382">
    <property type="entry name" value="AAA"/>
    <property type="match status" value="1"/>
</dbReference>
<dbReference type="GO" id="GO:0016887">
    <property type="term" value="F:ATP hydrolysis activity"/>
    <property type="evidence" value="ECO:0007669"/>
    <property type="project" value="InterPro"/>
</dbReference>
<evidence type="ECO:0000256" key="6">
    <source>
        <dbReference type="ARBA" id="ARBA00023136"/>
    </source>
</evidence>
<dbReference type="InterPro" id="IPR013611">
    <property type="entry name" value="Transp-assoc_OB_typ2"/>
</dbReference>
<dbReference type="InterPro" id="IPR003593">
    <property type="entry name" value="AAA+_ATPase"/>
</dbReference>
<evidence type="ECO:0000313" key="8">
    <source>
        <dbReference type="EMBL" id="GGT98518.1"/>
    </source>
</evidence>
<dbReference type="InterPro" id="IPR027417">
    <property type="entry name" value="P-loop_NTPase"/>
</dbReference>
<feature type="domain" description="ABC transporter" evidence="7">
    <location>
        <begin position="3"/>
        <end position="233"/>
    </location>
</feature>